<dbReference type="RefSeq" id="WP_231482545.1">
    <property type="nucleotide sequence ID" value="NZ_BAAAZO010000006.1"/>
</dbReference>
<proteinExistence type="predicted"/>
<keyword evidence="10" id="KW-1185">Reference proteome</keyword>
<feature type="domain" description="RCK C-terminal" evidence="8">
    <location>
        <begin position="292"/>
        <end position="376"/>
    </location>
</feature>
<dbReference type="Gene3D" id="3.40.50.720">
    <property type="entry name" value="NAD(P)-binding Rossmann-like Domain"/>
    <property type="match status" value="2"/>
</dbReference>
<sequence length="630" mass="67956">MSLKARLRYRFDNIMARGAWSQILLLAAFTVVLVAVATLATAVLQVRPPDDSGKEDSLGRVIWLSLMHAMDPGMIGGDGEGWVFLTIMLILTIGGILVVSALIGVLTQGFGDRMESLRRGRSAVVEQRHTVILGWDRKIFSLLDELAEANRNRRDACVVILADRDKVEMDTEIAEAMGGSKLRIVTRSGSPMSFGDLGLLALGRSRSVIVISPDYHPDGSLVSESEADTRVLKTLLAITKRENDQPGHIVAEIQDLRTAPVARMVAGDRVALVQAGTLISRLLVQSGRQPGLAAVYSELLDFAGVEIYVVAQPQLTGKTFREAVFALGTSNLIGVRTAAGQILLPPPPDRRFEPGDESVVISEDDDRIVLDGATEPPVPVRPDLAPQPAARPERTLILGCSPRLPVVLHELDSYAPDGSETWIVGEGDPQSLITGDFQNMKVTAQTGDVTDRGLLESLGVSGFDHILILSESQGRNQEMADARTTVCLLHLRDIGRRTGGLRVTSEILDIQSRNLAAVGEPDDFIVSNMLVSLMVAQVSETPSLLDVFEELFTAEGYEIYLKPAAAYIVPTEVEFAVVCAAALNQGQVAIGYQLARNAHDPSGFGIVLNPDKRSLVTLGGEDRVIVLAES</sequence>
<dbReference type="Pfam" id="PF06241">
    <property type="entry name" value="Castor_Poll_mid"/>
    <property type="match status" value="1"/>
</dbReference>
<protein>
    <recommendedName>
        <fullName evidence="8">RCK C-terminal domain-containing protein</fullName>
    </recommendedName>
</protein>
<dbReference type="PROSITE" id="PS51202">
    <property type="entry name" value="RCK_C"/>
    <property type="match status" value="1"/>
</dbReference>
<comment type="subcellular location">
    <subcellularLocation>
        <location evidence="1">Endomembrane system</location>
        <topology evidence="1">Multi-pass membrane protein</topology>
    </subcellularLocation>
</comment>
<evidence type="ECO:0000256" key="5">
    <source>
        <dbReference type="ARBA" id="ARBA00023065"/>
    </source>
</evidence>
<evidence type="ECO:0000256" key="7">
    <source>
        <dbReference type="SAM" id="Phobius"/>
    </source>
</evidence>
<evidence type="ECO:0000256" key="2">
    <source>
        <dbReference type="ARBA" id="ARBA00022448"/>
    </source>
</evidence>
<dbReference type="PANTHER" id="PTHR31563:SF10">
    <property type="entry name" value="ION CHANNEL POLLUX-RELATED"/>
    <property type="match status" value="1"/>
</dbReference>
<feature type="transmembrane region" description="Helical" evidence="7">
    <location>
        <begin position="82"/>
        <end position="111"/>
    </location>
</feature>
<dbReference type="Proteomes" id="UP001501074">
    <property type="component" value="Unassembled WGS sequence"/>
</dbReference>
<evidence type="ECO:0000259" key="8">
    <source>
        <dbReference type="PROSITE" id="PS51202"/>
    </source>
</evidence>
<keyword evidence="6 7" id="KW-0472">Membrane</keyword>
<dbReference type="EMBL" id="BAAAZO010000006">
    <property type="protein sequence ID" value="GAA3617131.1"/>
    <property type="molecule type" value="Genomic_DNA"/>
</dbReference>
<evidence type="ECO:0000313" key="9">
    <source>
        <dbReference type="EMBL" id="GAA3617131.1"/>
    </source>
</evidence>
<dbReference type="InterPro" id="IPR010420">
    <property type="entry name" value="CASTOR/POLLUX/SYM8_dom"/>
</dbReference>
<keyword evidence="4 7" id="KW-1133">Transmembrane helix</keyword>
<comment type="caution">
    <text evidence="9">The sequence shown here is derived from an EMBL/GenBank/DDBJ whole genome shotgun (WGS) entry which is preliminary data.</text>
</comment>
<evidence type="ECO:0000256" key="3">
    <source>
        <dbReference type="ARBA" id="ARBA00022692"/>
    </source>
</evidence>
<evidence type="ECO:0000256" key="4">
    <source>
        <dbReference type="ARBA" id="ARBA00022989"/>
    </source>
</evidence>
<organism evidence="9 10">
    <name type="scientific">Kineosporia mesophila</name>
    <dbReference type="NCBI Taxonomy" id="566012"/>
    <lineage>
        <taxon>Bacteria</taxon>
        <taxon>Bacillati</taxon>
        <taxon>Actinomycetota</taxon>
        <taxon>Actinomycetes</taxon>
        <taxon>Kineosporiales</taxon>
        <taxon>Kineosporiaceae</taxon>
        <taxon>Kineosporia</taxon>
    </lineage>
</organism>
<dbReference type="InterPro" id="IPR044849">
    <property type="entry name" value="CASTOR/POLLUX/SYM8-like"/>
</dbReference>
<dbReference type="InterPro" id="IPR006037">
    <property type="entry name" value="RCK_C"/>
</dbReference>
<evidence type="ECO:0000256" key="1">
    <source>
        <dbReference type="ARBA" id="ARBA00004127"/>
    </source>
</evidence>
<keyword evidence="5" id="KW-0406">Ion transport</keyword>
<reference evidence="10" key="1">
    <citation type="journal article" date="2019" name="Int. J. Syst. Evol. Microbiol.">
        <title>The Global Catalogue of Microorganisms (GCM) 10K type strain sequencing project: providing services to taxonomists for standard genome sequencing and annotation.</title>
        <authorList>
            <consortium name="The Broad Institute Genomics Platform"/>
            <consortium name="The Broad Institute Genome Sequencing Center for Infectious Disease"/>
            <person name="Wu L."/>
            <person name="Ma J."/>
        </authorList>
    </citation>
    <scope>NUCLEOTIDE SEQUENCE [LARGE SCALE GENOMIC DNA]</scope>
    <source>
        <strain evidence="10">JCM 16902</strain>
    </source>
</reference>
<dbReference type="PANTHER" id="PTHR31563">
    <property type="entry name" value="ION CHANNEL POLLUX-RELATED"/>
    <property type="match status" value="1"/>
</dbReference>
<accession>A0ABP6ZQQ5</accession>
<gene>
    <name evidence="9" type="ORF">GCM10022223_37100</name>
</gene>
<keyword evidence="3 7" id="KW-0812">Transmembrane</keyword>
<name>A0ABP6ZQQ5_9ACTN</name>
<evidence type="ECO:0000256" key="6">
    <source>
        <dbReference type="ARBA" id="ARBA00023136"/>
    </source>
</evidence>
<keyword evidence="2" id="KW-0813">Transport</keyword>
<evidence type="ECO:0000313" key="10">
    <source>
        <dbReference type="Proteomes" id="UP001501074"/>
    </source>
</evidence>